<dbReference type="InterPro" id="IPR051694">
    <property type="entry name" value="Immunoregulatory_rcpt-like"/>
</dbReference>
<dbReference type="PANTHER" id="PTHR15549:SF26">
    <property type="entry name" value="AXIAL BUDDING PATTERN PROTEIN 2-RELATED"/>
    <property type="match status" value="1"/>
</dbReference>
<evidence type="ECO:0000256" key="7">
    <source>
        <dbReference type="SAM" id="SignalP"/>
    </source>
</evidence>
<feature type="compositionally biased region" description="Low complexity" evidence="5">
    <location>
        <begin position="33"/>
        <end position="47"/>
    </location>
</feature>
<evidence type="ECO:0000256" key="3">
    <source>
        <dbReference type="ARBA" id="ARBA00022989"/>
    </source>
</evidence>
<dbReference type="Proteomes" id="UP000307440">
    <property type="component" value="Unassembled WGS sequence"/>
</dbReference>
<feature type="signal peptide" evidence="7">
    <location>
        <begin position="1"/>
        <end position="21"/>
    </location>
</feature>
<evidence type="ECO:0008006" key="10">
    <source>
        <dbReference type="Google" id="ProtNLM"/>
    </source>
</evidence>
<gene>
    <name evidence="8" type="ORF">FA15DRAFT_654590</name>
</gene>
<sequence>MRPRTVWLGAITFVFSLRARGQFTSDSSDIPQTTFDDPTTTVDAPPTTFDPPPVTSEPPITSEFNPPPSLPSSSRVVSPPPSNSLPPVPSSPNSPNSPGAFSSSDSRTTHESSHSLSFGAVSETNLPVPDETSVREITNSPTGSPQTSSPVGAIAGGAVGGVVILALVGFVFFWFATRHRRRERKQRALNAQGYDTTAHQRVGVEEKSKRASPILGYSDGGNQAPPIRKGRGLQVGEQAQQSNLESTTESSRQASLPIKSRWPFQGGEGIQEHIGGAEIPSHLPENDPELSVGEMREQIRHLRQQVTMLQTQSLPELSPNDEPPPGYSSVVHGHRLTLIA</sequence>
<organism evidence="8 9">
    <name type="scientific">Coprinopsis marcescibilis</name>
    <name type="common">Agaric fungus</name>
    <name type="synonym">Psathyrella marcescibilis</name>
    <dbReference type="NCBI Taxonomy" id="230819"/>
    <lineage>
        <taxon>Eukaryota</taxon>
        <taxon>Fungi</taxon>
        <taxon>Dikarya</taxon>
        <taxon>Basidiomycota</taxon>
        <taxon>Agaricomycotina</taxon>
        <taxon>Agaricomycetes</taxon>
        <taxon>Agaricomycetidae</taxon>
        <taxon>Agaricales</taxon>
        <taxon>Agaricineae</taxon>
        <taxon>Psathyrellaceae</taxon>
        <taxon>Coprinopsis</taxon>
    </lineage>
</organism>
<dbReference type="EMBL" id="ML210178">
    <property type="protein sequence ID" value="TFK26104.1"/>
    <property type="molecule type" value="Genomic_DNA"/>
</dbReference>
<feature type="transmembrane region" description="Helical" evidence="6">
    <location>
        <begin position="151"/>
        <end position="177"/>
    </location>
</feature>
<feature type="compositionally biased region" description="Low complexity" evidence="5">
    <location>
        <begin position="93"/>
        <end position="106"/>
    </location>
</feature>
<evidence type="ECO:0000256" key="5">
    <source>
        <dbReference type="SAM" id="MobiDB-lite"/>
    </source>
</evidence>
<comment type="subcellular location">
    <subcellularLocation>
        <location evidence="1">Membrane</location>
        <topology evidence="1">Single-pass membrane protein</topology>
    </subcellularLocation>
</comment>
<dbReference type="GO" id="GO:0071944">
    <property type="term" value="C:cell periphery"/>
    <property type="evidence" value="ECO:0007669"/>
    <property type="project" value="UniProtKB-ARBA"/>
</dbReference>
<evidence type="ECO:0000313" key="8">
    <source>
        <dbReference type="EMBL" id="TFK26104.1"/>
    </source>
</evidence>
<dbReference type="PANTHER" id="PTHR15549">
    <property type="entry name" value="PAIRED IMMUNOGLOBULIN-LIKE TYPE 2 RECEPTOR"/>
    <property type="match status" value="1"/>
</dbReference>
<feature type="compositionally biased region" description="Polar residues" evidence="5">
    <location>
        <begin position="237"/>
        <end position="254"/>
    </location>
</feature>
<dbReference type="GO" id="GO:0016020">
    <property type="term" value="C:membrane"/>
    <property type="evidence" value="ECO:0007669"/>
    <property type="project" value="UniProtKB-SubCell"/>
</dbReference>
<evidence type="ECO:0000256" key="2">
    <source>
        <dbReference type="ARBA" id="ARBA00022692"/>
    </source>
</evidence>
<keyword evidence="9" id="KW-1185">Reference proteome</keyword>
<protein>
    <recommendedName>
        <fullName evidence="10">Mid2 domain-containing protein</fullName>
    </recommendedName>
</protein>
<keyword evidence="2 6" id="KW-0812">Transmembrane</keyword>
<evidence type="ECO:0000313" key="9">
    <source>
        <dbReference type="Proteomes" id="UP000307440"/>
    </source>
</evidence>
<feature type="chain" id="PRO_5022685076" description="Mid2 domain-containing protein" evidence="7">
    <location>
        <begin position="22"/>
        <end position="340"/>
    </location>
</feature>
<proteinExistence type="predicted"/>
<keyword evidence="3 6" id="KW-1133">Transmembrane helix</keyword>
<evidence type="ECO:0000256" key="1">
    <source>
        <dbReference type="ARBA" id="ARBA00004167"/>
    </source>
</evidence>
<reference evidence="8 9" key="1">
    <citation type="journal article" date="2019" name="Nat. Ecol. Evol.">
        <title>Megaphylogeny resolves global patterns of mushroom evolution.</title>
        <authorList>
            <person name="Varga T."/>
            <person name="Krizsan K."/>
            <person name="Foldi C."/>
            <person name="Dima B."/>
            <person name="Sanchez-Garcia M."/>
            <person name="Sanchez-Ramirez S."/>
            <person name="Szollosi G.J."/>
            <person name="Szarkandi J.G."/>
            <person name="Papp V."/>
            <person name="Albert L."/>
            <person name="Andreopoulos W."/>
            <person name="Angelini C."/>
            <person name="Antonin V."/>
            <person name="Barry K.W."/>
            <person name="Bougher N.L."/>
            <person name="Buchanan P."/>
            <person name="Buyck B."/>
            <person name="Bense V."/>
            <person name="Catcheside P."/>
            <person name="Chovatia M."/>
            <person name="Cooper J."/>
            <person name="Damon W."/>
            <person name="Desjardin D."/>
            <person name="Finy P."/>
            <person name="Geml J."/>
            <person name="Haridas S."/>
            <person name="Hughes K."/>
            <person name="Justo A."/>
            <person name="Karasinski D."/>
            <person name="Kautmanova I."/>
            <person name="Kiss B."/>
            <person name="Kocsube S."/>
            <person name="Kotiranta H."/>
            <person name="LaButti K.M."/>
            <person name="Lechner B.E."/>
            <person name="Liimatainen K."/>
            <person name="Lipzen A."/>
            <person name="Lukacs Z."/>
            <person name="Mihaltcheva S."/>
            <person name="Morgado L.N."/>
            <person name="Niskanen T."/>
            <person name="Noordeloos M.E."/>
            <person name="Ohm R.A."/>
            <person name="Ortiz-Santana B."/>
            <person name="Ovrebo C."/>
            <person name="Racz N."/>
            <person name="Riley R."/>
            <person name="Savchenko A."/>
            <person name="Shiryaev A."/>
            <person name="Soop K."/>
            <person name="Spirin V."/>
            <person name="Szebenyi C."/>
            <person name="Tomsovsky M."/>
            <person name="Tulloss R.E."/>
            <person name="Uehling J."/>
            <person name="Grigoriev I.V."/>
            <person name="Vagvolgyi C."/>
            <person name="Papp T."/>
            <person name="Martin F.M."/>
            <person name="Miettinen O."/>
            <person name="Hibbett D.S."/>
            <person name="Nagy L.G."/>
        </authorList>
    </citation>
    <scope>NUCLEOTIDE SEQUENCE [LARGE SCALE GENOMIC DNA]</scope>
    <source>
        <strain evidence="8 9">CBS 121175</strain>
    </source>
</reference>
<keyword evidence="7" id="KW-0732">Signal</keyword>
<accession>A0A5C3KZJ2</accession>
<feature type="compositionally biased region" description="Pro residues" evidence="5">
    <location>
        <begin position="78"/>
        <end position="92"/>
    </location>
</feature>
<evidence type="ECO:0000256" key="4">
    <source>
        <dbReference type="ARBA" id="ARBA00023136"/>
    </source>
</evidence>
<feature type="compositionally biased region" description="Polar residues" evidence="5">
    <location>
        <begin position="135"/>
        <end position="150"/>
    </location>
</feature>
<feature type="region of interest" description="Disordered" evidence="5">
    <location>
        <begin position="24"/>
        <end position="150"/>
    </location>
</feature>
<dbReference type="AlphaFoldDB" id="A0A5C3KZJ2"/>
<name>A0A5C3KZJ2_COPMA</name>
<keyword evidence="4 6" id="KW-0472">Membrane</keyword>
<evidence type="ECO:0000256" key="6">
    <source>
        <dbReference type="SAM" id="Phobius"/>
    </source>
</evidence>
<feature type="region of interest" description="Disordered" evidence="5">
    <location>
        <begin position="199"/>
        <end position="256"/>
    </location>
</feature>